<keyword evidence="4" id="KW-0732">Signal</keyword>
<dbReference type="PROSITE" id="PS51790">
    <property type="entry name" value="MSRB"/>
    <property type="match status" value="1"/>
</dbReference>
<comment type="caution">
    <text evidence="6">The sequence shown here is derived from an EMBL/GenBank/DDBJ whole genome shotgun (WGS) entry which is preliminary data.</text>
</comment>
<dbReference type="NCBIfam" id="TIGR00357">
    <property type="entry name" value="peptide-methionine (R)-S-oxide reductase MsrB"/>
    <property type="match status" value="1"/>
</dbReference>
<dbReference type="EC" id="1.8.4.12" evidence="1"/>
<evidence type="ECO:0000256" key="2">
    <source>
        <dbReference type="ARBA" id="ARBA00023002"/>
    </source>
</evidence>
<organism evidence="6 7">
    <name type="scientific">Adhaeribacter terrigena</name>
    <dbReference type="NCBI Taxonomy" id="2793070"/>
    <lineage>
        <taxon>Bacteria</taxon>
        <taxon>Pseudomonadati</taxon>
        <taxon>Bacteroidota</taxon>
        <taxon>Cytophagia</taxon>
        <taxon>Cytophagales</taxon>
        <taxon>Hymenobacteraceae</taxon>
        <taxon>Adhaeribacter</taxon>
    </lineage>
</organism>
<dbReference type="InterPro" id="IPR011057">
    <property type="entry name" value="Mss4-like_sf"/>
</dbReference>
<dbReference type="EMBL" id="JAEHFX010000012">
    <property type="protein sequence ID" value="MBK0404868.1"/>
    <property type="molecule type" value="Genomic_DNA"/>
</dbReference>
<evidence type="ECO:0000313" key="6">
    <source>
        <dbReference type="EMBL" id="MBK0404868.1"/>
    </source>
</evidence>
<name>A0ABS1C873_9BACT</name>
<gene>
    <name evidence="6" type="primary">msrB</name>
    <name evidence="6" type="ORF">I5M27_17890</name>
</gene>
<dbReference type="Proteomes" id="UP000644147">
    <property type="component" value="Unassembled WGS sequence"/>
</dbReference>
<protein>
    <recommendedName>
        <fullName evidence="1">peptide-methionine (R)-S-oxide reductase</fullName>
        <ecNumber evidence="1">1.8.4.12</ecNumber>
    </recommendedName>
</protein>
<proteinExistence type="predicted"/>
<comment type="catalytic activity">
    <reaction evidence="3">
        <text>L-methionyl-[protein] + [thioredoxin]-disulfide + H2O = L-methionyl-(R)-S-oxide-[protein] + [thioredoxin]-dithiol</text>
        <dbReference type="Rhea" id="RHEA:24164"/>
        <dbReference type="Rhea" id="RHEA-COMP:10698"/>
        <dbReference type="Rhea" id="RHEA-COMP:10700"/>
        <dbReference type="Rhea" id="RHEA-COMP:12313"/>
        <dbReference type="Rhea" id="RHEA-COMP:12314"/>
        <dbReference type="ChEBI" id="CHEBI:15377"/>
        <dbReference type="ChEBI" id="CHEBI:16044"/>
        <dbReference type="ChEBI" id="CHEBI:29950"/>
        <dbReference type="ChEBI" id="CHEBI:45764"/>
        <dbReference type="ChEBI" id="CHEBI:50058"/>
        <dbReference type="EC" id="1.8.4.12"/>
    </reaction>
</comment>
<reference evidence="6 7" key="1">
    <citation type="submission" date="2020-12" db="EMBL/GenBank/DDBJ databases">
        <title>Bacterial novel species Adhaeribacter sp. BT258 isolated from soil.</title>
        <authorList>
            <person name="Jung H.-Y."/>
        </authorList>
    </citation>
    <scope>NUCLEOTIDE SEQUENCE [LARGE SCALE GENOMIC DNA]</scope>
    <source>
        <strain evidence="6 7">BT258</strain>
    </source>
</reference>
<dbReference type="RefSeq" id="WP_200507761.1">
    <property type="nucleotide sequence ID" value="NZ_JAEHFX010000012.1"/>
</dbReference>
<keyword evidence="2 6" id="KW-0560">Oxidoreductase</keyword>
<dbReference type="GO" id="GO:0033743">
    <property type="term" value="F:peptide-methionine (R)-S-oxide reductase activity"/>
    <property type="evidence" value="ECO:0007669"/>
    <property type="project" value="UniProtKB-EC"/>
</dbReference>
<keyword evidence="7" id="KW-1185">Reference proteome</keyword>
<evidence type="ECO:0000256" key="1">
    <source>
        <dbReference type="ARBA" id="ARBA00012499"/>
    </source>
</evidence>
<evidence type="ECO:0000313" key="7">
    <source>
        <dbReference type="Proteomes" id="UP000644147"/>
    </source>
</evidence>
<dbReference type="InterPro" id="IPR002579">
    <property type="entry name" value="Met_Sox_Rdtase_MsrB_dom"/>
</dbReference>
<evidence type="ECO:0000256" key="3">
    <source>
        <dbReference type="ARBA" id="ARBA00048488"/>
    </source>
</evidence>
<dbReference type="Pfam" id="PF01641">
    <property type="entry name" value="SelR"/>
    <property type="match status" value="1"/>
</dbReference>
<sequence length="178" mass="20154">MKKFFFFLFLLPFSFSACGQKQEPRNAMQNGQKSPGYKDIRITKSSKTGRDTVIKTDAEWRKQLSPEQFEVTRRKGTETPFRNKYNANKQAGIYKCIGCGLDLFRSETKFESGTGWPSFYDKIGNNVTIGKDNSMGMTRDEVVCSRCGAHLGHVFNDGPKPTGLRYCMNSAALDFVKK</sequence>
<feature type="chain" id="PRO_5047014400" description="peptide-methionine (R)-S-oxide reductase" evidence="4">
    <location>
        <begin position="20"/>
        <end position="178"/>
    </location>
</feature>
<evidence type="ECO:0000259" key="5">
    <source>
        <dbReference type="PROSITE" id="PS51790"/>
    </source>
</evidence>
<dbReference type="PANTHER" id="PTHR10173">
    <property type="entry name" value="METHIONINE SULFOXIDE REDUCTASE"/>
    <property type="match status" value="1"/>
</dbReference>
<dbReference type="Gene3D" id="2.170.150.20">
    <property type="entry name" value="Peptide methionine sulfoxide reductase"/>
    <property type="match status" value="1"/>
</dbReference>
<evidence type="ECO:0000256" key="4">
    <source>
        <dbReference type="SAM" id="SignalP"/>
    </source>
</evidence>
<dbReference type="InterPro" id="IPR028427">
    <property type="entry name" value="Met_Sox_Rdtase_MsrB"/>
</dbReference>
<dbReference type="SUPFAM" id="SSF51316">
    <property type="entry name" value="Mss4-like"/>
    <property type="match status" value="1"/>
</dbReference>
<feature type="signal peptide" evidence="4">
    <location>
        <begin position="1"/>
        <end position="19"/>
    </location>
</feature>
<accession>A0ABS1C873</accession>
<feature type="domain" description="MsrB" evidence="5">
    <location>
        <begin position="57"/>
        <end position="178"/>
    </location>
</feature>
<dbReference type="PROSITE" id="PS51257">
    <property type="entry name" value="PROKAR_LIPOPROTEIN"/>
    <property type="match status" value="1"/>
</dbReference>
<dbReference type="PANTHER" id="PTHR10173:SF52">
    <property type="entry name" value="METHIONINE-R-SULFOXIDE REDUCTASE B1"/>
    <property type="match status" value="1"/>
</dbReference>